<gene>
    <name evidence="8" type="ORF">FVE85_1495</name>
</gene>
<keyword evidence="6" id="KW-1133">Transmembrane helix</keyword>
<dbReference type="InterPro" id="IPR033942">
    <property type="entry name" value="IMPase"/>
</dbReference>
<comment type="cofactor">
    <cofactor evidence="2 5">
        <name>Mg(2+)</name>
        <dbReference type="ChEBI" id="CHEBI:18420"/>
    </cofactor>
</comment>
<evidence type="ECO:0000256" key="4">
    <source>
        <dbReference type="ARBA" id="ARBA00013106"/>
    </source>
</evidence>
<dbReference type="EC" id="3.1.3.25" evidence="4"/>
<dbReference type="InterPro" id="IPR000760">
    <property type="entry name" value="Inositol_monophosphatase-like"/>
</dbReference>
<keyword evidence="9" id="KW-1185">Reference proteome</keyword>
<feature type="domain" description="Hedgehog protein Hint" evidence="7">
    <location>
        <begin position="530"/>
        <end position="698"/>
    </location>
</feature>
<dbReference type="InterPro" id="IPR001767">
    <property type="entry name" value="Hedgehog_Hint"/>
</dbReference>
<feature type="transmembrane region" description="Helical" evidence="6">
    <location>
        <begin position="202"/>
        <end position="227"/>
    </location>
</feature>
<evidence type="ECO:0000256" key="5">
    <source>
        <dbReference type="PIRSR" id="PIRSR600760-2"/>
    </source>
</evidence>
<dbReference type="GO" id="GO:0008934">
    <property type="term" value="F:inositol monophosphate 1-phosphatase activity"/>
    <property type="evidence" value="ECO:0007669"/>
    <property type="project" value="InterPro"/>
</dbReference>
<dbReference type="PRINTS" id="PR00377">
    <property type="entry name" value="IMPHPHTASES"/>
</dbReference>
<dbReference type="GO" id="GO:0007165">
    <property type="term" value="P:signal transduction"/>
    <property type="evidence" value="ECO:0007669"/>
    <property type="project" value="TreeGrafter"/>
</dbReference>
<organism evidence="8 9">
    <name type="scientific">Porphyridium purpureum</name>
    <name type="common">Red alga</name>
    <name type="synonym">Porphyridium cruentum</name>
    <dbReference type="NCBI Taxonomy" id="35688"/>
    <lineage>
        <taxon>Eukaryota</taxon>
        <taxon>Rhodophyta</taxon>
        <taxon>Bangiophyceae</taxon>
        <taxon>Porphyridiales</taxon>
        <taxon>Porphyridiaceae</taxon>
        <taxon>Porphyridium</taxon>
    </lineage>
</organism>
<dbReference type="AlphaFoldDB" id="A0A5J4YWL0"/>
<dbReference type="OrthoDB" id="10254945at2759"/>
<dbReference type="InterPro" id="IPR036844">
    <property type="entry name" value="Hint_dom_sf"/>
</dbReference>
<keyword evidence="6" id="KW-0472">Membrane</keyword>
<comment type="similarity">
    <text evidence="3">Belongs to the inositol monophosphatase superfamily.</text>
</comment>
<evidence type="ECO:0000313" key="9">
    <source>
        <dbReference type="Proteomes" id="UP000324585"/>
    </source>
</evidence>
<feature type="binding site" evidence="5">
    <location>
        <position position="197"/>
    </location>
    <ligand>
        <name>Mg(2+)</name>
        <dbReference type="ChEBI" id="CHEBI:18420"/>
        <label>1</label>
        <note>catalytic</note>
    </ligand>
</feature>
<dbReference type="CDD" id="cd00081">
    <property type="entry name" value="Hint"/>
    <property type="match status" value="1"/>
</dbReference>
<dbReference type="GO" id="GO:0006020">
    <property type="term" value="P:inositol metabolic process"/>
    <property type="evidence" value="ECO:0007669"/>
    <property type="project" value="TreeGrafter"/>
</dbReference>
<dbReference type="GO" id="GO:0016540">
    <property type="term" value="P:protein autoprocessing"/>
    <property type="evidence" value="ECO:0007669"/>
    <property type="project" value="InterPro"/>
</dbReference>
<proteinExistence type="inferred from homology"/>
<comment type="catalytic activity">
    <reaction evidence="1">
        <text>a myo-inositol phosphate + H2O = myo-inositol + phosphate</text>
        <dbReference type="Rhea" id="RHEA:24056"/>
        <dbReference type="ChEBI" id="CHEBI:15377"/>
        <dbReference type="ChEBI" id="CHEBI:17268"/>
        <dbReference type="ChEBI" id="CHEBI:43474"/>
        <dbReference type="ChEBI" id="CHEBI:84139"/>
        <dbReference type="EC" id="3.1.3.25"/>
    </reaction>
</comment>
<protein>
    <recommendedName>
        <fullName evidence="4">inositol-phosphate phosphatase</fullName>
        <ecNumber evidence="4">3.1.3.25</ecNumber>
    </recommendedName>
</protein>
<dbReference type="EMBL" id="VRMN01000003">
    <property type="protein sequence ID" value="KAA8495340.1"/>
    <property type="molecule type" value="Genomic_DNA"/>
</dbReference>
<reference evidence="9" key="1">
    <citation type="journal article" date="2019" name="Nat. Commun.">
        <title>Expansion of phycobilisome linker gene families in mesophilic red algae.</title>
        <authorList>
            <person name="Lee J."/>
            <person name="Kim D."/>
            <person name="Bhattacharya D."/>
            <person name="Yoon H.S."/>
        </authorList>
    </citation>
    <scope>NUCLEOTIDE SEQUENCE [LARGE SCALE GENOMIC DNA]</scope>
    <source>
        <strain evidence="9">CCMP 1328</strain>
    </source>
</reference>
<comment type="caution">
    <text evidence="8">The sequence shown here is derived from an EMBL/GenBank/DDBJ whole genome shotgun (WGS) entry which is preliminary data.</text>
</comment>
<accession>A0A5J4YWL0</accession>
<evidence type="ECO:0000256" key="3">
    <source>
        <dbReference type="ARBA" id="ARBA00009759"/>
    </source>
</evidence>
<dbReference type="CDD" id="cd01639">
    <property type="entry name" value="IMPase"/>
    <property type="match status" value="1"/>
</dbReference>
<dbReference type="Proteomes" id="UP000324585">
    <property type="component" value="Unassembled WGS sequence"/>
</dbReference>
<sequence length="733" mass="79665">MSVLRSDNNTSMNVAAMVMVRSSLSYVSYLPGADGARPPSSVLAERTEVVCNRLRERGRFVRAPVARSARRVWSPGHHRAPARVRMENSIQQWAAPAKEDMDKVAEVARSAAREAGAIMRRSIGAPVLKTKYNPKDLLTAVDGECQTILEKRITEAFPDHAILGEESVAPGAQASANALSEVISAGNDWVWILDPVDGTLNFAFSIPLSCVSIGVAFGGVCVVGVIYDPYRDEMYTALKGHGATLNGDKMVVSQSARSVEQAVIGAGSPPNPGSIKPSLRGISALMPECLTIRCLGSAALMLAFVACGRLTCYFEPDLNSWDLHAGALLTLEAGGVVTELDGSEYSISSRAACEAEHALIHEQHRHMMWRRRQDNVETLNLSSMTPACPLLLFLTAVYFAGATEAANGQVGDDELKRVYSPALPSLSSTQMPPPLQPREDSDFHLLFCDQNCAFCIAEPFGSCQPSRVANDTLFLRGVALSCSENSRNNSASWHQCSNAECTEDCKDFEATFFTEAFCNVEHGISFICPDSHCFPGSSELEREDGSHVRMDQVAPGERVRVSSTEFSPIYMWGHHERAAAGTPMRRVHLQNISSAPLDLSPDHLLPLRRGYRIAAKLVVPASEVHVGDWLQRSDGEWYMVSSVSNFIMMAPDGKFAPHTLHGNLAVSGVVVSSYTALIRPHVAHSLLAAFRFAYKCATRYGQGSLGSSMHFITPPGFRPMLVSYLLSLSRQAA</sequence>
<dbReference type="SUPFAM" id="SSF51294">
    <property type="entry name" value="Hedgehog/intein (Hint) domain"/>
    <property type="match status" value="1"/>
</dbReference>
<dbReference type="PANTHER" id="PTHR20854:SF4">
    <property type="entry name" value="INOSITOL-1-MONOPHOSPHATASE-RELATED"/>
    <property type="match status" value="1"/>
</dbReference>
<evidence type="ECO:0000256" key="6">
    <source>
        <dbReference type="SAM" id="Phobius"/>
    </source>
</evidence>
<name>A0A5J4YWL0_PORPP</name>
<feature type="transmembrane region" description="Helical" evidence="6">
    <location>
        <begin position="378"/>
        <end position="400"/>
    </location>
</feature>
<keyword evidence="5" id="KW-0460">Magnesium</keyword>
<dbReference type="Pfam" id="PF00459">
    <property type="entry name" value="Inositol_P"/>
    <property type="match status" value="1"/>
</dbReference>
<keyword evidence="6" id="KW-0812">Transmembrane</keyword>
<keyword evidence="5" id="KW-0479">Metal-binding</keyword>
<dbReference type="Gene3D" id="2.170.16.10">
    <property type="entry name" value="Hedgehog/Intein (Hint) domain"/>
    <property type="match status" value="1"/>
</dbReference>
<dbReference type="GO" id="GO:0046872">
    <property type="term" value="F:metal ion binding"/>
    <property type="evidence" value="ECO:0007669"/>
    <property type="project" value="UniProtKB-KW"/>
</dbReference>
<dbReference type="PANTHER" id="PTHR20854">
    <property type="entry name" value="INOSITOL MONOPHOSPHATASE"/>
    <property type="match status" value="1"/>
</dbReference>
<evidence type="ECO:0000259" key="7">
    <source>
        <dbReference type="Pfam" id="PF01079"/>
    </source>
</evidence>
<evidence type="ECO:0000313" key="8">
    <source>
        <dbReference type="EMBL" id="KAA8495340.1"/>
    </source>
</evidence>
<evidence type="ECO:0000256" key="1">
    <source>
        <dbReference type="ARBA" id="ARBA00001033"/>
    </source>
</evidence>
<evidence type="ECO:0000256" key="2">
    <source>
        <dbReference type="ARBA" id="ARBA00001946"/>
    </source>
</evidence>
<dbReference type="Pfam" id="PF01079">
    <property type="entry name" value="Hint"/>
    <property type="match status" value="1"/>
</dbReference>
<feature type="binding site" evidence="5">
    <location>
        <position position="322"/>
    </location>
    <ligand>
        <name>Mg(2+)</name>
        <dbReference type="ChEBI" id="CHEBI:18420"/>
        <label>1</label>
        <note>catalytic</note>
    </ligand>
</feature>
<feature type="binding site" evidence="5">
    <location>
        <position position="165"/>
    </location>
    <ligand>
        <name>Mg(2+)</name>
        <dbReference type="ChEBI" id="CHEBI:18420"/>
        <label>1</label>
        <note>catalytic</note>
    </ligand>
</feature>
<feature type="binding site" evidence="5">
    <location>
        <position position="194"/>
    </location>
    <ligand>
        <name>Mg(2+)</name>
        <dbReference type="ChEBI" id="CHEBI:18420"/>
        <label>1</label>
        <note>catalytic</note>
    </ligand>
</feature>
<dbReference type="SUPFAM" id="SSF56655">
    <property type="entry name" value="Carbohydrate phosphatase"/>
    <property type="match status" value="1"/>
</dbReference>
<dbReference type="Gene3D" id="3.30.540.10">
    <property type="entry name" value="Fructose-1,6-Bisphosphatase, subunit A, domain 1"/>
    <property type="match status" value="1"/>
</dbReference>
<dbReference type="Gene3D" id="3.40.190.80">
    <property type="match status" value="1"/>
</dbReference>